<keyword evidence="2" id="KW-1185">Reference proteome</keyword>
<name>A0A1E3QEA8_LIPST</name>
<proteinExistence type="predicted"/>
<sequence length="64" mass="7095">MIPPSGCFELFTYSPTKSVVVVDPKGKIRSTSPGVLFAYSQGFKNPDPDEHSPRFYSIKLTCIL</sequence>
<gene>
    <name evidence="1" type="ORF">LIPSTDRAFT_68749</name>
</gene>
<dbReference type="Proteomes" id="UP000094385">
    <property type="component" value="Unassembled WGS sequence"/>
</dbReference>
<evidence type="ECO:0000313" key="2">
    <source>
        <dbReference type="Proteomes" id="UP000094385"/>
    </source>
</evidence>
<accession>A0A1E3QEA8</accession>
<reference evidence="1 2" key="1">
    <citation type="journal article" date="2016" name="Proc. Natl. Acad. Sci. U.S.A.">
        <title>Comparative genomics of biotechnologically important yeasts.</title>
        <authorList>
            <person name="Riley R."/>
            <person name="Haridas S."/>
            <person name="Wolfe K.H."/>
            <person name="Lopes M.R."/>
            <person name="Hittinger C.T."/>
            <person name="Goeker M."/>
            <person name="Salamov A.A."/>
            <person name="Wisecaver J.H."/>
            <person name="Long T.M."/>
            <person name="Calvey C.H."/>
            <person name="Aerts A.L."/>
            <person name="Barry K.W."/>
            <person name="Choi C."/>
            <person name="Clum A."/>
            <person name="Coughlan A.Y."/>
            <person name="Deshpande S."/>
            <person name="Douglass A.P."/>
            <person name="Hanson S.J."/>
            <person name="Klenk H.-P."/>
            <person name="LaButti K.M."/>
            <person name="Lapidus A."/>
            <person name="Lindquist E.A."/>
            <person name="Lipzen A.M."/>
            <person name="Meier-Kolthoff J.P."/>
            <person name="Ohm R.A."/>
            <person name="Otillar R.P."/>
            <person name="Pangilinan J.L."/>
            <person name="Peng Y."/>
            <person name="Rokas A."/>
            <person name="Rosa C.A."/>
            <person name="Scheuner C."/>
            <person name="Sibirny A.A."/>
            <person name="Slot J.C."/>
            <person name="Stielow J.B."/>
            <person name="Sun H."/>
            <person name="Kurtzman C.P."/>
            <person name="Blackwell M."/>
            <person name="Grigoriev I.V."/>
            <person name="Jeffries T.W."/>
        </authorList>
    </citation>
    <scope>NUCLEOTIDE SEQUENCE [LARGE SCALE GENOMIC DNA]</scope>
    <source>
        <strain evidence="1 2">NRRL Y-11557</strain>
    </source>
</reference>
<evidence type="ECO:0000313" key="1">
    <source>
        <dbReference type="EMBL" id="ODQ76033.1"/>
    </source>
</evidence>
<protein>
    <submittedName>
        <fullName evidence="1">Uncharacterized protein</fullName>
    </submittedName>
</protein>
<feature type="non-terminal residue" evidence="1">
    <location>
        <position position="64"/>
    </location>
</feature>
<dbReference type="AlphaFoldDB" id="A0A1E3QEA8"/>
<dbReference type="EMBL" id="KV454290">
    <property type="protein sequence ID" value="ODQ76033.1"/>
    <property type="molecule type" value="Genomic_DNA"/>
</dbReference>
<organism evidence="1 2">
    <name type="scientific">Lipomyces starkeyi NRRL Y-11557</name>
    <dbReference type="NCBI Taxonomy" id="675824"/>
    <lineage>
        <taxon>Eukaryota</taxon>
        <taxon>Fungi</taxon>
        <taxon>Dikarya</taxon>
        <taxon>Ascomycota</taxon>
        <taxon>Saccharomycotina</taxon>
        <taxon>Lipomycetes</taxon>
        <taxon>Lipomycetales</taxon>
        <taxon>Lipomycetaceae</taxon>
        <taxon>Lipomyces</taxon>
    </lineage>
</organism>